<gene>
    <name evidence="1" type="ORF">ACFFX0_00385</name>
    <name evidence="2" type="ORF">ACFFX0_23985</name>
</gene>
<protein>
    <submittedName>
        <fullName evidence="1">Uncharacterized protein</fullName>
    </submittedName>
</protein>
<dbReference type="EMBL" id="JBHMFI010000002">
    <property type="protein sequence ID" value="MFB9074088.1"/>
    <property type="molecule type" value="Genomic_DNA"/>
</dbReference>
<reference evidence="1 3" key="1">
    <citation type="submission" date="2024-09" db="EMBL/GenBank/DDBJ databases">
        <authorList>
            <person name="Sun Q."/>
            <person name="Mori K."/>
        </authorList>
    </citation>
    <scope>NUCLEOTIDE SEQUENCE [LARGE SCALE GENOMIC DNA]</scope>
    <source>
        <strain evidence="1 3">CCM 7609</strain>
    </source>
</reference>
<evidence type="ECO:0000313" key="3">
    <source>
        <dbReference type="Proteomes" id="UP001589575"/>
    </source>
</evidence>
<name>A0ABV5FSU3_9MICC</name>
<comment type="caution">
    <text evidence="1">The sequence shown here is derived from an EMBL/GenBank/DDBJ whole genome shotgun (WGS) entry which is preliminary data.</text>
</comment>
<dbReference type="EMBL" id="JBHMFI010000001">
    <property type="protein sequence ID" value="MFB9069735.1"/>
    <property type="molecule type" value="Genomic_DNA"/>
</dbReference>
<proteinExistence type="predicted"/>
<evidence type="ECO:0000313" key="2">
    <source>
        <dbReference type="EMBL" id="MFB9074088.1"/>
    </source>
</evidence>
<sequence>MKCDRPSQRILHALQQSNEVVEVPFVDEERLSALYVFGVTLVVEAVSELVVTVCRDSGLDGVVAIGELHGCSEVLHGVLARVGEKVAAFGVLPVLGENLHQFQLIGGQEGHAVAVLIRLR</sequence>
<evidence type="ECO:0000313" key="1">
    <source>
        <dbReference type="EMBL" id="MFB9069735.1"/>
    </source>
</evidence>
<organism evidence="1 3">
    <name type="scientific">Citricoccus parietis</name>
    <dbReference type="NCBI Taxonomy" id="592307"/>
    <lineage>
        <taxon>Bacteria</taxon>
        <taxon>Bacillati</taxon>
        <taxon>Actinomycetota</taxon>
        <taxon>Actinomycetes</taxon>
        <taxon>Micrococcales</taxon>
        <taxon>Micrococcaceae</taxon>
        <taxon>Citricoccus</taxon>
    </lineage>
</organism>
<keyword evidence="3" id="KW-1185">Reference proteome</keyword>
<dbReference type="Proteomes" id="UP001589575">
    <property type="component" value="Unassembled WGS sequence"/>
</dbReference>
<accession>A0ABV5FSU3</accession>